<accession>A0A7S7SJG8</accession>
<protein>
    <submittedName>
        <fullName evidence="3">Family 10 glycosylhydrolase</fullName>
    </submittedName>
</protein>
<dbReference type="Proteomes" id="UP000593892">
    <property type="component" value="Chromosome"/>
</dbReference>
<dbReference type="RefSeq" id="WP_194449720.1">
    <property type="nucleotide sequence ID" value="NZ_CP063849.1"/>
</dbReference>
<dbReference type="PANTHER" id="PTHR43405:SF1">
    <property type="entry name" value="GLYCOSYL HYDROLASE DIGH"/>
    <property type="match status" value="1"/>
</dbReference>
<reference evidence="3 4" key="1">
    <citation type="submission" date="2020-10" db="EMBL/GenBank/DDBJ databases">
        <title>Complete genome sequence of Paludibaculum fermentans P105T, a facultatively anaerobic acidobacterium capable of dissimilatory Fe(III) reduction.</title>
        <authorList>
            <person name="Dedysh S.N."/>
            <person name="Beletsky A.V."/>
            <person name="Kulichevskaya I.S."/>
            <person name="Mardanov A.V."/>
            <person name="Ravin N.V."/>
        </authorList>
    </citation>
    <scope>NUCLEOTIDE SEQUENCE [LARGE SCALE GENOMIC DNA]</scope>
    <source>
        <strain evidence="3 4">P105</strain>
    </source>
</reference>
<dbReference type="Gene3D" id="3.20.20.80">
    <property type="entry name" value="Glycosidases"/>
    <property type="match status" value="1"/>
</dbReference>
<dbReference type="InterPro" id="IPR017853">
    <property type="entry name" value="GH"/>
</dbReference>
<dbReference type="InterPro" id="IPR003790">
    <property type="entry name" value="GHL10"/>
</dbReference>
<proteinExistence type="predicted"/>
<evidence type="ECO:0000256" key="1">
    <source>
        <dbReference type="ARBA" id="ARBA00022729"/>
    </source>
</evidence>
<feature type="domain" description="Glycosyl hydrolase-like 10" evidence="2">
    <location>
        <begin position="83"/>
        <end position="175"/>
    </location>
</feature>
<keyword evidence="3" id="KW-0378">Hydrolase</keyword>
<dbReference type="PANTHER" id="PTHR43405">
    <property type="entry name" value="GLYCOSYL HYDROLASE DIGH"/>
    <property type="match status" value="1"/>
</dbReference>
<dbReference type="EMBL" id="CP063849">
    <property type="protein sequence ID" value="QOY88057.1"/>
    <property type="molecule type" value="Genomic_DNA"/>
</dbReference>
<keyword evidence="1" id="KW-0732">Signal</keyword>
<dbReference type="Pfam" id="PF02638">
    <property type="entry name" value="GHL10"/>
    <property type="match status" value="1"/>
</dbReference>
<dbReference type="KEGG" id="pfer:IRI77_35870"/>
<evidence type="ECO:0000259" key="2">
    <source>
        <dbReference type="Pfam" id="PF02638"/>
    </source>
</evidence>
<dbReference type="AlphaFoldDB" id="A0A7S7SJG8"/>
<dbReference type="GO" id="GO:0016787">
    <property type="term" value="F:hydrolase activity"/>
    <property type="evidence" value="ECO:0007669"/>
    <property type="project" value="UniProtKB-KW"/>
</dbReference>
<keyword evidence="4" id="KW-1185">Reference proteome</keyword>
<gene>
    <name evidence="3" type="ORF">IRI77_35870</name>
</gene>
<evidence type="ECO:0000313" key="3">
    <source>
        <dbReference type="EMBL" id="QOY88057.1"/>
    </source>
</evidence>
<dbReference type="PROSITE" id="PS51318">
    <property type="entry name" value="TAT"/>
    <property type="match status" value="1"/>
</dbReference>
<evidence type="ECO:0000313" key="4">
    <source>
        <dbReference type="Proteomes" id="UP000593892"/>
    </source>
</evidence>
<name>A0A7S7SJG8_PALFE</name>
<dbReference type="SUPFAM" id="SSF51445">
    <property type="entry name" value="(Trans)glycosidases"/>
    <property type="match status" value="1"/>
</dbReference>
<dbReference type="InterPro" id="IPR006311">
    <property type="entry name" value="TAT_signal"/>
</dbReference>
<dbReference type="InterPro" id="IPR052177">
    <property type="entry name" value="Divisome_Glycosyl_Hydrolase"/>
</dbReference>
<sequence>MSVNRRSFLRQSLVAAAVLESLEAKPRAAGVKNWAWIPTNTRPTADEWKLRFEKLRAAGIQAILPEVYAGREAFFASTRLPVKQDWLGLILPLAKAAGLEVHAWMWCMPCMNPEVIKAHPDWYNVNAKGESASDKPAYVQYYKFLDPGRPEVREWVLGTVKEIASIPELTGVHLDYIRHPDAILPSGLWKKYNIVQDHVFPEYDYGYTEYERAEFKKKYGSDPMQKMDAKLDEKWFQFRLDMVTGLVNGYLVPAAHAAKKQITAAVFPGPSLARINVRQDWGRWKLDAFLPMIYHSFYQETPAWVGKMTREGVGAVKAPLYSGLFLGGMKEAEFADAVRESLQAGAAGVSIFAENGLNDARLQVLKSVSEKARS</sequence>
<organism evidence="3 4">
    <name type="scientific">Paludibaculum fermentans</name>
    <dbReference type="NCBI Taxonomy" id="1473598"/>
    <lineage>
        <taxon>Bacteria</taxon>
        <taxon>Pseudomonadati</taxon>
        <taxon>Acidobacteriota</taxon>
        <taxon>Terriglobia</taxon>
        <taxon>Bryobacterales</taxon>
        <taxon>Bryobacteraceae</taxon>
        <taxon>Paludibaculum</taxon>
    </lineage>
</organism>